<dbReference type="Gene3D" id="3.30.720.50">
    <property type="match status" value="1"/>
</dbReference>
<comment type="caution">
    <text evidence="9">The sequence shown here is derived from an EMBL/GenBank/DDBJ whole genome shotgun (WGS) entry which is preliminary data.</text>
</comment>
<dbReference type="InterPro" id="IPR004170">
    <property type="entry name" value="WWE_dom"/>
</dbReference>
<evidence type="ECO:0000259" key="6">
    <source>
        <dbReference type="PROSITE" id="PS50918"/>
    </source>
</evidence>
<feature type="domain" description="PARP catalytic" evidence="7">
    <location>
        <begin position="201"/>
        <end position="424"/>
    </location>
</feature>
<accession>A0A8T2T1C5</accession>
<dbReference type="Pfam" id="PF00644">
    <property type="entry name" value="PARP"/>
    <property type="match status" value="1"/>
</dbReference>
<evidence type="ECO:0000259" key="7">
    <source>
        <dbReference type="PROSITE" id="PS51059"/>
    </source>
</evidence>
<dbReference type="EMBL" id="CM035420">
    <property type="protein sequence ID" value="KAH7404231.1"/>
    <property type="molecule type" value="Genomic_DNA"/>
</dbReference>
<evidence type="ECO:0000313" key="10">
    <source>
        <dbReference type="Proteomes" id="UP000825935"/>
    </source>
</evidence>
<dbReference type="Proteomes" id="UP000825935">
    <property type="component" value="Chromosome 15"/>
</dbReference>
<dbReference type="SUPFAM" id="SSF117839">
    <property type="entry name" value="WWE domain"/>
    <property type="match status" value="1"/>
</dbReference>
<dbReference type="PANTHER" id="PTHR32263">
    <property type="entry name" value="INACTIVE POLY [ADP-RIBOSE] POLYMERASE SRO4-RELATED"/>
    <property type="match status" value="1"/>
</dbReference>
<reference evidence="9" key="1">
    <citation type="submission" date="2021-08" db="EMBL/GenBank/DDBJ databases">
        <title>WGS assembly of Ceratopteris richardii.</title>
        <authorList>
            <person name="Marchant D.B."/>
            <person name="Chen G."/>
            <person name="Jenkins J."/>
            <person name="Shu S."/>
            <person name="Leebens-Mack J."/>
            <person name="Grimwood J."/>
            <person name="Schmutz J."/>
            <person name="Soltis P."/>
            <person name="Soltis D."/>
            <person name="Chen Z.-H."/>
        </authorList>
    </citation>
    <scope>NUCLEOTIDE SEQUENCE</scope>
    <source>
        <strain evidence="9">Whitten #5841</strain>
        <tissue evidence="9">Leaf</tissue>
    </source>
</reference>
<dbReference type="OMA" id="QRRIAWI"/>
<comment type="subcellular location">
    <subcellularLocation>
        <location evidence="1">Nucleus</location>
    </subcellularLocation>
</comment>
<dbReference type="GO" id="GO:0005634">
    <property type="term" value="C:nucleus"/>
    <property type="evidence" value="ECO:0007669"/>
    <property type="project" value="UniProtKB-SubCell"/>
</dbReference>
<dbReference type="OrthoDB" id="6133115at2759"/>
<keyword evidence="3" id="KW-0346">Stress response</keyword>
<dbReference type="PROSITE" id="PS51059">
    <property type="entry name" value="PARP_CATALYTIC"/>
    <property type="match status" value="1"/>
</dbReference>
<evidence type="ECO:0000256" key="3">
    <source>
        <dbReference type="ARBA" id="ARBA00023016"/>
    </source>
</evidence>
<gene>
    <name evidence="9" type="ORF">KP509_15G016800</name>
</gene>
<proteinExistence type="predicted"/>
<dbReference type="GO" id="GO:0003950">
    <property type="term" value="F:NAD+ poly-ADP-ribosyltransferase activity"/>
    <property type="evidence" value="ECO:0007669"/>
    <property type="project" value="InterPro"/>
</dbReference>
<keyword evidence="4" id="KW-0539">Nucleus</keyword>
<evidence type="ECO:0000256" key="4">
    <source>
        <dbReference type="ARBA" id="ARBA00023242"/>
    </source>
</evidence>
<evidence type="ECO:0000259" key="8">
    <source>
        <dbReference type="PROSITE" id="PS51879"/>
    </source>
</evidence>
<dbReference type="InterPro" id="IPR012317">
    <property type="entry name" value="Poly(ADP-ribose)pol_cat_dom"/>
</dbReference>
<name>A0A8T2T1C5_CERRI</name>
<protein>
    <recommendedName>
        <fullName evidence="11">Poly [ADP-ribose] polymerase</fullName>
    </recommendedName>
</protein>
<evidence type="ECO:0008006" key="11">
    <source>
        <dbReference type="Google" id="ProtNLM"/>
    </source>
</evidence>
<dbReference type="PROSITE" id="PS50918">
    <property type="entry name" value="WWE"/>
    <property type="match status" value="1"/>
</dbReference>
<evidence type="ECO:0000256" key="5">
    <source>
        <dbReference type="SAM" id="MobiDB-lite"/>
    </source>
</evidence>
<dbReference type="Pfam" id="PF12174">
    <property type="entry name" value="RST"/>
    <property type="match status" value="1"/>
</dbReference>
<dbReference type="PROSITE" id="PS51879">
    <property type="entry name" value="RST"/>
    <property type="match status" value="1"/>
</dbReference>
<dbReference type="Gene3D" id="3.90.228.10">
    <property type="match status" value="1"/>
</dbReference>
<sequence>MLVYSYFHLQQSCLFVFEPARHPYSMEAVGTVANTPHKRKLEYVVQERPCKQVKPRIEKMCPFSNDDGCEHLRFMYLNKGKWEPYSDEISASIGRCFAANKKLARFSFSGQLYAVSFLHMMQLNLKTAYIRSIAWVDGSGKLVLPAIRIEGRSRHWLSVLNRKPRRASSHYLKGDSVSSQQRASGCRKSDTETSSSECSDRPSSACSDVILELGNRIADVDSEDQEYSMIMEKFISGLGPLMKHTSVIGLHRCLFEGASAQARLKIFQGQEQAVQASRGDANVCFAWYGTSRKGISGIISHGFGRSGIPSHATTYGSGIYLTPEGNTFLSAVYSEADERETQFMLLCKVIRGRSEKVSAGSQQFAPTSEEYDTGVDNVQQPSQYIVWSTHMNTHILPHFIVTYKLSAAGQSVLRAKRMQLLSSVFCCSSCIHHSLIHRFRTCKSSGDTAEQDSNSQHSRSLMEPCNIRVDKSIGCKAVEDVNSEGSCSYMEPHSPWIKFHELFSMLKQSLGPCALVALQQLHSNFQAGKLPRKALVNAVRAVAGDALLLKCLMGKQMR</sequence>
<evidence type="ECO:0000256" key="2">
    <source>
        <dbReference type="ARBA" id="ARBA00022473"/>
    </source>
</evidence>
<evidence type="ECO:0000313" key="9">
    <source>
        <dbReference type="EMBL" id="KAH7404231.1"/>
    </source>
</evidence>
<dbReference type="InterPro" id="IPR022003">
    <property type="entry name" value="RST"/>
</dbReference>
<keyword evidence="10" id="KW-1185">Reference proteome</keyword>
<dbReference type="InterPro" id="IPR057823">
    <property type="entry name" value="WWE_RCD1"/>
</dbReference>
<feature type="domain" description="RST" evidence="8">
    <location>
        <begin position="490"/>
        <end position="558"/>
    </location>
</feature>
<organism evidence="9 10">
    <name type="scientific">Ceratopteris richardii</name>
    <name type="common">Triangle waterfern</name>
    <dbReference type="NCBI Taxonomy" id="49495"/>
    <lineage>
        <taxon>Eukaryota</taxon>
        <taxon>Viridiplantae</taxon>
        <taxon>Streptophyta</taxon>
        <taxon>Embryophyta</taxon>
        <taxon>Tracheophyta</taxon>
        <taxon>Polypodiopsida</taxon>
        <taxon>Polypodiidae</taxon>
        <taxon>Polypodiales</taxon>
        <taxon>Pteridineae</taxon>
        <taxon>Pteridaceae</taxon>
        <taxon>Parkerioideae</taxon>
        <taxon>Ceratopteris</taxon>
    </lineage>
</organism>
<evidence type="ECO:0000256" key="1">
    <source>
        <dbReference type="ARBA" id="ARBA00004123"/>
    </source>
</evidence>
<dbReference type="InterPro" id="IPR044964">
    <property type="entry name" value="RCD1/SRO1-5"/>
</dbReference>
<dbReference type="SUPFAM" id="SSF56399">
    <property type="entry name" value="ADP-ribosylation"/>
    <property type="match status" value="1"/>
</dbReference>
<feature type="domain" description="WWE" evidence="6">
    <location>
        <begin position="59"/>
        <end position="135"/>
    </location>
</feature>
<dbReference type="InterPro" id="IPR037197">
    <property type="entry name" value="WWE_dom_sf"/>
</dbReference>
<keyword evidence="2" id="KW-0217">Developmental protein</keyword>
<dbReference type="Pfam" id="PF23467">
    <property type="entry name" value="WWE_5"/>
    <property type="match status" value="1"/>
</dbReference>
<feature type="region of interest" description="Disordered" evidence="5">
    <location>
        <begin position="168"/>
        <end position="203"/>
    </location>
</feature>
<dbReference type="PANTHER" id="PTHR32263:SF12">
    <property type="entry name" value="INACTIVE POLY [ADP-RIBOSE] POLYMERASE SRO4-RELATED"/>
    <property type="match status" value="1"/>
</dbReference>
<dbReference type="AlphaFoldDB" id="A0A8T2T1C5"/>